<evidence type="ECO:0000256" key="6">
    <source>
        <dbReference type="ARBA" id="ARBA00022801"/>
    </source>
</evidence>
<dbReference type="RefSeq" id="WP_250931870.1">
    <property type="nucleotide sequence ID" value="NZ_JAMQBK010000077.1"/>
</dbReference>
<keyword evidence="11" id="KW-1185">Reference proteome</keyword>
<dbReference type="EC" id="3.1.-.-" evidence="9"/>
<reference evidence="10 11" key="1">
    <citation type="journal article" date="2022" name="Syst. Appl. Microbiol.">
        <title>Rhodopirellula aestuarii sp. nov., a novel member of the genus Rhodopirellula isolated from brackish sediments collected in the Tagus River estuary, Portugal.</title>
        <authorList>
            <person name="Vitorino I.R."/>
            <person name="Klimek D."/>
            <person name="Calusinska M."/>
            <person name="Lobo-da-Cunha A."/>
            <person name="Vasconcelos V."/>
            <person name="Lage O.M."/>
        </authorList>
    </citation>
    <scope>NUCLEOTIDE SEQUENCE [LARGE SCALE GENOMIC DNA]</scope>
    <source>
        <strain evidence="10 11">ICT_H3.1</strain>
    </source>
</reference>
<comment type="function">
    <text evidence="9">CRISPR (clustered regularly interspaced short palindromic repeat), is an adaptive immune system that provides protection against mobile genetic elements (viruses, transposable elements and conjugative plasmids). CRISPR clusters contain sequences complementary to antecedent mobile elements and target invading nucleic acids. CRISPR clusters are transcribed and processed into CRISPR RNA (crRNA). Functions as a ssRNA-specific endoribonuclease. Involved in the integration of spacer DNA into the CRISPR cassette.</text>
</comment>
<keyword evidence="8 9" id="KW-0051">Antiviral defense</keyword>
<keyword evidence="3 9" id="KW-0540">Nuclease</keyword>
<comment type="subunit">
    <text evidence="9">Homodimer, forms a heterotetramer with a Cas1 homodimer.</text>
</comment>
<keyword evidence="7 9" id="KW-0460">Magnesium</keyword>
<dbReference type="Gene3D" id="3.30.70.240">
    <property type="match status" value="1"/>
</dbReference>
<dbReference type="PANTHER" id="PTHR34405">
    <property type="entry name" value="CRISPR-ASSOCIATED ENDORIBONUCLEASE CAS2"/>
    <property type="match status" value="1"/>
</dbReference>
<accession>A0ABT0UAV3</accession>
<dbReference type="SUPFAM" id="SSF143430">
    <property type="entry name" value="TTP0101/SSO1404-like"/>
    <property type="match status" value="1"/>
</dbReference>
<dbReference type="InterPro" id="IPR021127">
    <property type="entry name" value="CRISPR_associated_Cas2"/>
</dbReference>
<comment type="similarity">
    <text evidence="2 9">Belongs to the CRISPR-associated endoribonuclease Cas2 protein family.</text>
</comment>
<dbReference type="InterPro" id="IPR019199">
    <property type="entry name" value="Virulence_VapD/CRISPR_Cas2"/>
</dbReference>
<gene>
    <name evidence="9 10" type="primary">cas2</name>
    <name evidence="10" type="ORF">NB063_25545</name>
</gene>
<evidence type="ECO:0000256" key="2">
    <source>
        <dbReference type="ARBA" id="ARBA00009959"/>
    </source>
</evidence>
<sequence>MNFLVCYDIADPKRLQRIAKELEKVGRRVQKSVFCFTGTRRELDEVMNALTQIIDPTIDRIQAWPIRTSTRSARVDVGAALPDRGVVLIVTPDDWRLIEALENPAENDEPLILDD</sequence>
<dbReference type="NCBIfam" id="TIGR01573">
    <property type="entry name" value="cas2"/>
    <property type="match status" value="1"/>
</dbReference>
<dbReference type="CDD" id="cd09725">
    <property type="entry name" value="Cas2_I_II_III"/>
    <property type="match status" value="1"/>
</dbReference>
<keyword evidence="4 9" id="KW-0479">Metal-binding</keyword>
<evidence type="ECO:0000256" key="8">
    <source>
        <dbReference type="ARBA" id="ARBA00023118"/>
    </source>
</evidence>
<protein>
    <recommendedName>
        <fullName evidence="9">CRISPR-associated endoribonuclease Cas2</fullName>
        <ecNumber evidence="9">3.1.-.-</ecNumber>
    </recommendedName>
</protein>
<dbReference type="EMBL" id="JAMQBK010000077">
    <property type="protein sequence ID" value="MCM2373994.1"/>
    <property type="molecule type" value="Genomic_DNA"/>
</dbReference>
<dbReference type="Pfam" id="PF09827">
    <property type="entry name" value="CRISPR_Cas2"/>
    <property type="match status" value="1"/>
</dbReference>
<evidence type="ECO:0000256" key="4">
    <source>
        <dbReference type="ARBA" id="ARBA00022723"/>
    </source>
</evidence>
<dbReference type="PANTHER" id="PTHR34405:SF3">
    <property type="entry name" value="CRISPR-ASSOCIATED ENDORIBONUCLEASE CAS2 3"/>
    <property type="match status" value="1"/>
</dbReference>
<name>A0ABT0UAV3_9BACT</name>
<organism evidence="10 11">
    <name type="scientific">Aporhodopirellula aestuarii</name>
    <dbReference type="NCBI Taxonomy" id="2950107"/>
    <lineage>
        <taxon>Bacteria</taxon>
        <taxon>Pseudomonadati</taxon>
        <taxon>Planctomycetota</taxon>
        <taxon>Planctomycetia</taxon>
        <taxon>Pirellulales</taxon>
        <taxon>Pirellulaceae</taxon>
        <taxon>Aporhodopirellula</taxon>
    </lineage>
</organism>
<dbReference type="HAMAP" id="MF_01471">
    <property type="entry name" value="Cas2"/>
    <property type="match status" value="1"/>
</dbReference>
<proteinExistence type="inferred from homology"/>
<evidence type="ECO:0000256" key="7">
    <source>
        <dbReference type="ARBA" id="ARBA00022842"/>
    </source>
</evidence>
<evidence type="ECO:0000256" key="5">
    <source>
        <dbReference type="ARBA" id="ARBA00022759"/>
    </source>
</evidence>
<evidence type="ECO:0000256" key="3">
    <source>
        <dbReference type="ARBA" id="ARBA00022722"/>
    </source>
</evidence>
<comment type="caution">
    <text evidence="10">The sequence shown here is derived from an EMBL/GenBank/DDBJ whole genome shotgun (WGS) entry which is preliminary data.</text>
</comment>
<dbReference type="GO" id="GO:0004519">
    <property type="term" value="F:endonuclease activity"/>
    <property type="evidence" value="ECO:0007669"/>
    <property type="project" value="UniProtKB-KW"/>
</dbReference>
<evidence type="ECO:0000313" key="11">
    <source>
        <dbReference type="Proteomes" id="UP001202961"/>
    </source>
</evidence>
<feature type="binding site" evidence="9">
    <location>
        <position position="8"/>
    </location>
    <ligand>
        <name>Mg(2+)</name>
        <dbReference type="ChEBI" id="CHEBI:18420"/>
        <note>catalytic</note>
    </ligand>
</feature>
<keyword evidence="6 9" id="KW-0378">Hydrolase</keyword>
<evidence type="ECO:0000313" key="10">
    <source>
        <dbReference type="EMBL" id="MCM2373994.1"/>
    </source>
</evidence>
<comment type="cofactor">
    <cofactor evidence="1 9">
        <name>Mg(2+)</name>
        <dbReference type="ChEBI" id="CHEBI:18420"/>
    </cofactor>
</comment>
<evidence type="ECO:0000256" key="9">
    <source>
        <dbReference type="HAMAP-Rule" id="MF_01471"/>
    </source>
</evidence>
<dbReference type="Proteomes" id="UP001202961">
    <property type="component" value="Unassembled WGS sequence"/>
</dbReference>
<evidence type="ECO:0000256" key="1">
    <source>
        <dbReference type="ARBA" id="ARBA00001946"/>
    </source>
</evidence>
<keyword evidence="5 9" id="KW-0255">Endonuclease</keyword>